<dbReference type="NCBIfam" id="TIGR02601">
    <property type="entry name" value="autotrns_rpt"/>
    <property type="match status" value="4"/>
</dbReference>
<dbReference type="SUPFAM" id="SSF103515">
    <property type="entry name" value="Autotransporter"/>
    <property type="match status" value="1"/>
</dbReference>
<gene>
    <name evidence="3" type="ORF">LMG29542_08281</name>
</gene>
<protein>
    <recommendedName>
        <fullName evidence="2">Autotransporter domain-containing protein</fullName>
    </recommendedName>
</protein>
<dbReference type="Proteomes" id="UP000494363">
    <property type="component" value="Unassembled WGS sequence"/>
</dbReference>
<dbReference type="InterPro" id="IPR043990">
    <property type="entry name" value="AC_1"/>
</dbReference>
<name>A0A6J5F7V8_9BURK</name>
<dbReference type="InterPro" id="IPR036709">
    <property type="entry name" value="Autotransporte_beta_dom_sf"/>
</dbReference>
<accession>A0A6J5F7V8</accession>
<dbReference type="EMBL" id="CADIKH010000198">
    <property type="protein sequence ID" value="CAB3774899.1"/>
    <property type="molecule type" value="Genomic_DNA"/>
</dbReference>
<dbReference type="AlphaFoldDB" id="A0A6J5F7V8"/>
<dbReference type="Pfam" id="PF03797">
    <property type="entry name" value="Autotransporter"/>
    <property type="match status" value="1"/>
</dbReference>
<dbReference type="Pfam" id="PF18883">
    <property type="entry name" value="AC_1"/>
    <property type="match status" value="1"/>
</dbReference>
<evidence type="ECO:0000313" key="4">
    <source>
        <dbReference type="Proteomes" id="UP000494363"/>
    </source>
</evidence>
<dbReference type="CDD" id="cd01344">
    <property type="entry name" value="PL2_Passenger_AT"/>
    <property type="match status" value="1"/>
</dbReference>
<dbReference type="InterPro" id="IPR013425">
    <property type="entry name" value="Autotrns_rpt"/>
</dbReference>
<dbReference type="InterPro" id="IPR006315">
    <property type="entry name" value="OM_autotransptr_brl_dom"/>
</dbReference>
<dbReference type="InterPro" id="IPR011050">
    <property type="entry name" value="Pectin_lyase_fold/virulence"/>
</dbReference>
<organism evidence="3 4">
    <name type="scientific">Paraburkholderia humisilvae</name>
    <dbReference type="NCBI Taxonomy" id="627669"/>
    <lineage>
        <taxon>Bacteria</taxon>
        <taxon>Pseudomonadati</taxon>
        <taxon>Pseudomonadota</taxon>
        <taxon>Betaproteobacteria</taxon>
        <taxon>Burkholderiales</taxon>
        <taxon>Burkholderiaceae</taxon>
        <taxon>Paraburkholderia</taxon>
    </lineage>
</organism>
<dbReference type="PROSITE" id="PS51208">
    <property type="entry name" value="AUTOTRANSPORTER"/>
    <property type="match status" value="1"/>
</dbReference>
<reference evidence="3 4" key="1">
    <citation type="submission" date="2020-04" db="EMBL/GenBank/DDBJ databases">
        <authorList>
            <person name="De Canck E."/>
        </authorList>
    </citation>
    <scope>NUCLEOTIDE SEQUENCE [LARGE SCALE GENOMIC DNA]</scope>
    <source>
        <strain evidence="3 4">LMG 29542</strain>
    </source>
</reference>
<dbReference type="Gene3D" id="2.160.20.20">
    <property type="match status" value="3"/>
</dbReference>
<evidence type="ECO:0000313" key="3">
    <source>
        <dbReference type="EMBL" id="CAB3774899.1"/>
    </source>
</evidence>
<keyword evidence="1" id="KW-0732">Signal</keyword>
<dbReference type="InterPro" id="IPR051551">
    <property type="entry name" value="Autotransporter_adhesion"/>
</dbReference>
<dbReference type="NCBIfam" id="TIGR01414">
    <property type="entry name" value="autotrans_barl"/>
    <property type="match status" value="1"/>
</dbReference>
<sequence length="1111" mass="108571">MPSDGGSGGGGGAGAVLSGGTSTATRANISGGSGGNGGACIPSAGGGSGYGGNGGSGVVDNGVNLTNNFTIVGGAGGNGGNGSIGGTGRVGGTGASGITGTSFSLTNFGSVQGGNGGQPGSNSSGTALGTFAAGGSGISGANLQIINAGAIVGGIGSDGVTRANAISFEGGSNTLELQAGWSITGNVVGTTSGGATNTLVLGGDMSATGGAGATVFDVSEIAPSGNSTPQYQGFSAFEKTGASTWELTNTTSAVTPWTILGGTLQISDDGNLGSSTTPVTLDGGTLEATANIVSGRDMTVGAAGGGVGVAPSASFTVNGVVSGSGMLTKLDSGTLVLTGANTYSGGTAINSGTLQVSKDTNLGVASGGLSFDGGTLAASATFSTARSITLNDGGGTIDVASGSTLTMASAISGDGALTKSDTGTLVLANSNTYSGGTAINGGILKVSDDKNLGAASGGLSFNGGTLATDTTFSSVRPVSLEAGGGTFDVSSGSTLTMASAISGDGALTKTDTGTLVLAGSNIFGGGTTIAAGKLQVGDGDTSGSIIGNVTNNGSLVFARADTLSFDGSVSGSGSLAQLGRGTTILNGASSYTGNTLVAAGTLVAGDAAHPTAMLGSGAVTVSSGATLAGYGGTGGGVTNDGTIAVGNALMAFAGSSAGSLSIGGNLINRGLILLAGPSGQTGNVLNVAGNYTGTSGTLTLNTVLNQGGAATRSDQLVIAGNASGNTVLQLHATGAGAQTVSDGIELVQVGGSSTPNAFQLPGPLQVGAYQYLLDRGDSSGGNNWYLRSQYRPAVVGYSLTPLLNADYGFAVLGRLDERVGDIASQESIQPSSNNGVWGRIGGQNLDADAAGRFSTDERTFFAQFGKDWALSRGTSGGSTHAGVTLTFGSSSASFRDSLRSINSQLSDSTGTVETQAQSFGGYWTKYMPDGGYFDGVGQLTHYQNRYGDVLGGSGSQNGFGAAISGETGKPFALGSTGVAIEPQAQLLYQYLHVNHFNDGISEIGSTSTNALRGRLGFRLFRANLSNDAKNSSVTPYFSADVLHDFFSPGQTSVGGTSLQNELGKTWCDVGFGITGSFGKHSEVYASVKYEHSVGGEYRRNVSGQAGYRFSW</sequence>
<dbReference type="Pfam" id="PF12951">
    <property type="entry name" value="PATR"/>
    <property type="match status" value="5"/>
</dbReference>
<dbReference type="InterPro" id="IPR012332">
    <property type="entry name" value="Autotransporter_pectin_lyase_C"/>
</dbReference>
<dbReference type="Gene3D" id="2.40.128.130">
    <property type="entry name" value="Autotransporter beta-domain"/>
    <property type="match status" value="1"/>
</dbReference>
<dbReference type="GO" id="GO:0019867">
    <property type="term" value="C:outer membrane"/>
    <property type="evidence" value="ECO:0007669"/>
    <property type="project" value="InterPro"/>
</dbReference>
<dbReference type="PANTHER" id="PTHR35037">
    <property type="entry name" value="C-TERMINAL REGION OF AIDA-LIKE PROTEIN"/>
    <property type="match status" value="1"/>
</dbReference>
<dbReference type="PANTHER" id="PTHR35037:SF3">
    <property type="entry name" value="C-TERMINAL REGION OF AIDA-LIKE PROTEIN"/>
    <property type="match status" value="1"/>
</dbReference>
<proteinExistence type="predicted"/>
<evidence type="ECO:0000256" key="1">
    <source>
        <dbReference type="ARBA" id="ARBA00022729"/>
    </source>
</evidence>
<feature type="domain" description="Autotransporter" evidence="2">
    <location>
        <begin position="829"/>
        <end position="1111"/>
    </location>
</feature>
<dbReference type="SUPFAM" id="SSF51126">
    <property type="entry name" value="Pectin lyase-like"/>
    <property type="match status" value="1"/>
</dbReference>
<evidence type="ECO:0000259" key="2">
    <source>
        <dbReference type="PROSITE" id="PS51208"/>
    </source>
</evidence>
<dbReference type="SMART" id="SM00869">
    <property type="entry name" value="Autotransporter"/>
    <property type="match status" value="1"/>
</dbReference>
<dbReference type="InterPro" id="IPR005546">
    <property type="entry name" value="Autotransporte_beta"/>
</dbReference>
<keyword evidence="4" id="KW-1185">Reference proteome</keyword>